<accession>A0A4U8WCB4</accession>
<dbReference type="Proteomes" id="UP000290013">
    <property type="component" value="Chromosome"/>
</dbReference>
<evidence type="ECO:0000313" key="2">
    <source>
        <dbReference type="Proteomes" id="UP000290013"/>
    </source>
</evidence>
<name>A0A4U8WCB4_9FLAO</name>
<evidence type="ECO:0000313" key="1">
    <source>
        <dbReference type="EMBL" id="VFB03991.1"/>
    </source>
</evidence>
<dbReference type="EMBL" id="LR215974">
    <property type="protein sequence ID" value="VFB03991.1"/>
    <property type="molecule type" value="Genomic_DNA"/>
</dbReference>
<gene>
    <name evidence="1" type="ORF">NCTC12078_02014</name>
</gene>
<dbReference type="KEGG" id="ctai:NCTC12078_02014"/>
<organism evidence="1 2">
    <name type="scientific">Chryseobacterium taihuense</name>
    <dbReference type="NCBI Taxonomy" id="1141221"/>
    <lineage>
        <taxon>Bacteria</taxon>
        <taxon>Pseudomonadati</taxon>
        <taxon>Bacteroidota</taxon>
        <taxon>Flavobacteriia</taxon>
        <taxon>Flavobacteriales</taxon>
        <taxon>Weeksellaceae</taxon>
        <taxon>Chryseobacterium group</taxon>
        <taxon>Chryseobacterium</taxon>
    </lineage>
</organism>
<reference evidence="1 2" key="1">
    <citation type="submission" date="2019-02" db="EMBL/GenBank/DDBJ databases">
        <authorList>
            <consortium name="Pathogen Informatics"/>
        </authorList>
    </citation>
    <scope>NUCLEOTIDE SEQUENCE [LARGE SCALE GENOMIC DNA]</scope>
    <source>
        <strain evidence="1 2">3012STDY6944375</strain>
    </source>
</reference>
<dbReference type="RefSeq" id="WP_130914391.1">
    <property type="nucleotide sequence ID" value="NZ_LR215974.1"/>
</dbReference>
<proteinExistence type="predicted"/>
<dbReference type="AlphaFoldDB" id="A0A4U8WCB4"/>
<protein>
    <submittedName>
        <fullName evidence="1">Uncharacterized protein</fullName>
    </submittedName>
</protein>
<sequence>MTDELVGLVEINTDEFLEFAIYRKGLSTQITGKQVFNALIEHLKIRKIPFKGIRGLWSGASDNVTAFNNAIQKGMTAEKAAFDTWTGQRALEQGYGKVIIQELTPPLLHIQKFMLNFINNILWKI</sequence>